<dbReference type="Gene3D" id="1.20.5.710">
    <property type="entry name" value="Single helix bin"/>
    <property type="match status" value="1"/>
</dbReference>
<dbReference type="InterPro" id="IPR014719">
    <property type="entry name" value="Ribosomal_bL12_C/ClpS-like"/>
</dbReference>
<dbReference type="PANTHER" id="PTHR45987:SF4">
    <property type="entry name" value="LARGE RIBOSOMAL SUBUNIT PROTEIN BL12M"/>
    <property type="match status" value="1"/>
</dbReference>
<comment type="function">
    <text evidence="4">Forms part of the ribosomal stalk which helps the ribosome interact with GTP-bound translation factors. Is thus essential for accurate translation.</text>
</comment>
<accession>A0A1W5YJS0</accession>
<comment type="subcellular location">
    <subcellularLocation>
        <location evidence="4">Plastid</location>
        <location evidence="4">Chloroplast</location>
    </subcellularLocation>
</comment>
<dbReference type="SUPFAM" id="SSF54736">
    <property type="entry name" value="ClpS-like"/>
    <property type="match status" value="1"/>
</dbReference>
<keyword evidence="7" id="KW-0934">Plastid</keyword>
<dbReference type="InterPro" id="IPR008932">
    <property type="entry name" value="Ribosomal_bL12_oligo"/>
</dbReference>
<dbReference type="PANTHER" id="PTHR45987">
    <property type="entry name" value="39S RIBOSOMAL PROTEIN L12"/>
    <property type="match status" value="1"/>
</dbReference>
<evidence type="ECO:0000256" key="4">
    <source>
        <dbReference type="HAMAP-Rule" id="MF_00368"/>
    </source>
</evidence>
<protein>
    <recommendedName>
        <fullName evidence="4">Large ribosomal subunit protein bL12c</fullName>
    </recommendedName>
</protein>
<organism evidence="7">
    <name type="scientific">Neomeris sp. HV02668</name>
    <dbReference type="NCBI Taxonomy" id="1979229"/>
    <lineage>
        <taxon>Eukaryota</taxon>
        <taxon>Viridiplantae</taxon>
        <taxon>Chlorophyta</taxon>
        <taxon>core chlorophytes</taxon>
        <taxon>Ulvophyceae</taxon>
        <taxon>TCBD clade</taxon>
        <taxon>Dasycladales</taxon>
        <taxon>Dasycladaceae</taxon>
        <taxon>Neomeris</taxon>
    </lineage>
</organism>
<comment type="subunit">
    <text evidence="4">Homodimer. Part of the ribosomal stalk of the 50S ribosomal subunit. Forms a multimeric L10(L12)X complex, where L10 forms an elongated spine to which 2 to 4 L12 dimers bind in a sequential fashion. Binds GTP-bound translation factors.</text>
</comment>
<dbReference type="GO" id="GO:0003735">
    <property type="term" value="F:structural constituent of ribosome"/>
    <property type="evidence" value="ECO:0007669"/>
    <property type="project" value="InterPro"/>
</dbReference>
<dbReference type="NCBIfam" id="TIGR00855">
    <property type="entry name" value="L12"/>
    <property type="match status" value="1"/>
</dbReference>
<dbReference type="CDD" id="cd00387">
    <property type="entry name" value="Ribosomal_L7_L12"/>
    <property type="match status" value="1"/>
</dbReference>
<proteinExistence type="inferred from homology"/>
<reference evidence="7" key="1">
    <citation type="journal article" date="2017" name="J. Phycol.">
        <title>Phylogenetic position of the coral symbiont Ostreobium (Ulvophyceae) inferred from chloroplast genome data.</title>
        <authorList>
            <person name="Verbruggen H."/>
            <person name="Marcelino V.R."/>
            <person name="Guiry M.D."/>
            <person name="Cremen M.C."/>
            <person name="Jackson C.J."/>
        </authorList>
    </citation>
    <scope>NUCLEOTIDE SEQUENCE</scope>
</reference>
<gene>
    <name evidence="4 7" type="primary">rpl12</name>
</gene>
<feature type="domain" description="Large ribosomal subunit protein bL12 C-terminal" evidence="5">
    <location>
        <begin position="68"/>
        <end position="135"/>
    </location>
</feature>
<dbReference type="HAMAP" id="MF_00368">
    <property type="entry name" value="Ribosomal_bL12"/>
    <property type="match status" value="1"/>
</dbReference>
<keyword evidence="3 4" id="KW-0687">Ribonucleoprotein</keyword>
<comment type="similarity">
    <text evidence="1 4">Belongs to the bacterial ribosomal protein bL12 family.</text>
</comment>
<dbReference type="Pfam" id="PF16320">
    <property type="entry name" value="Ribosomal_L12_N"/>
    <property type="match status" value="1"/>
</dbReference>
<dbReference type="EMBL" id="KY495856">
    <property type="protein sequence ID" value="ARI43870.1"/>
    <property type="molecule type" value="Genomic_DNA"/>
</dbReference>
<dbReference type="SUPFAM" id="SSF48300">
    <property type="entry name" value="Ribosomal protein L7/12, oligomerisation (N-terminal) domain"/>
    <property type="match status" value="1"/>
</dbReference>
<name>A0A1W5YJS0_9CHLO</name>
<dbReference type="FunFam" id="3.30.1390.10:FF:000001">
    <property type="entry name" value="50S ribosomal protein L7/L12"/>
    <property type="match status" value="1"/>
</dbReference>
<evidence type="ECO:0000313" key="7">
    <source>
        <dbReference type="EMBL" id="ARI43870.1"/>
    </source>
</evidence>
<sequence length="135" mass="14532">MSNTTNEILEKLKTLTLLEAAELVSQIEETFGVDASAPTGGAMVMAAAGPASIDSQEKQPPQEEKTTFDVIVEEAPGEKRVAILKILRKLTSLNLQEVKEFTASLPKALLEGIPKEEAETAKQQLEEAGAKVKIQ</sequence>
<keyword evidence="2 4" id="KW-0689">Ribosomal protein</keyword>
<dbReference type="AlphaFoldDB" id="A0A1W5YJS0"/>
<dbReference type="InterPro" id="IPR013823">
    <property type="entry name" value="Ribosomal_bL12_C"/>
</dbReference>
<evidence type="ECO:0000259" key="6">
    <source>
        <dbReference type="Pfam" id="PF16320"/>
    </source>
</evidence>
<evidence type="ECO:0000256" key="1">
    <source>
        <dbReference type="ARBA" id="ARBA00007197"/>
    </source>
</evidence>
<dbReference type="Pfam" id="PF00542">
    <property type="entry name" value="Ribosomal_L12"/>
    <property type="match status" value="1"/>
</dbReference>
<dbReference type="InterPro" id="IPR000206">
    <property type="entry name" value="Ribosomal_bL12"/>
</dbReference>
<dbReference type="GO" id="GO:0006412">
    <property type="term" value="P:translation"/>
    <property type="evidence" value="ECO:0007669"/>
    <property type="project" value="UniProtKB-UniRule"/>
</dbReference>
<dbReference type="GO" id="GO:1990904">
    <property type="term" value="C:ribonucleoprotein complex"/>
    <property type="evidence" value="ECO:0007669"/>
    <property type="project" value="UniProtKB-KW"/>
</dbReference>
<keyword evidence="7" id="KW-0150">Chloroplast</keyword>
<evidence type="ECO:0000259" key="5">
    <source>
        <dbReference type="Pfam" id="PF00542"/>
    </source>
</evidence>
<geneLocation type="chloroplast" evidence="7"/>
<evidence type="ECO:0000256" key="3">
    <source>
        <dbReference type="ARBA" id="ARBA00023274"/>
    </source>
</evidence>
<dbReference type="InterPro" id="IPR036235">
    <property type="entry name" value="Ribosomal_bL12_oligo_N_sf"/>
</dbReference>
<dbReference type="Gene3D" id="3.30.1390.10">
    <property type="match status" value="1"/>
</dbReference>
<dbReference type="GO" id="GO:0003729">
    <property type="term" value="F:mRNA binding"/>
    <property type="evidence" value="ECO:0007669"/>
    <property type="project" value="TreeGrafter"/>
</dbReference>
<feature type="domain" description="Large ribosomal subunit protein bL12 oligomerization" evidence="6">
    <location>
        <begin position="4"/>
        <end position="50"/>
    </location>
</feature>
<evidence type="ECO:0000256" key="2">
    <source>
        <dbReference type="ARBA" id="ARBA00022980"/>
    </source>
</evidence>
<dbReference type="GO" id="GO:0005840">
    <property type="term" value="C:ribosome"/>
    <property type="evidence" value="ECO:0007669"/>
    <property type="project" value="UniProtKB-KW"/>
</dbReference>
<dbReference type="GO" id="GO:0009507">
    <property type="term" value="C:chloroplast"/>
    <property type="evidence" value="ECO:0007669"/>
    <property type="project" value="UniProtKB-SubCell"/>
</dbReference>